<proteinExistence type="predicted"/>
<evidence type="ECO:0000313" key="3">
    <source>
        <dbReference type="Proteomes" id="UP000327157"/>
    </source>
</evidence>
<protein>
    <submittedName>
        <fullName evidence="2">Calponin y domain-containing protein</fullName>
    </submittedName>
</protein>
<feature type="region of interest" description="Disordered" evidence="1">
    <location>
        <begin position="73"/>
        <end position="96"/>
    </location>
</feature>
<reference evidence="2 3" key="1">
    <citation type="submission" date="2019-09" db="EMBL/GenBank/DDBJ databases">
        <authorList>
            <person name="Ou C."/>
        </authorList>
    </citation>
    <scope>NUCLEOTIDE SEQUENCE [LARGE SCALE GENOMIC DNA]</scope>
    <source>
        <strain evidence="2">S2</strain>
        <tissue evidence="2">Leaf</tissue>
    </source>
</reference>
<dbReference type="EMBL" id="SMOL01000607">
    <property type="protein sequence ID" value="KAB2604532.1"/>
    <property type="molecule type" value="Genomic_DNA"/>
</dbReference>
<name>A0A5N5FTK3_9ROSA</name>
<evidence type="ECO:0000313" key="2">
    <source>
        <dbReference type="EMBL" id="KAB2604532.1"/>
    </source>
</evidence>
<dbReference type="AlphaFoldDB" id="A0A5N5FTK3"/>
<reference evidence="2 3" key="2">
    <citation type="submission" date="2019-11" db="EMBL/GenBank/DDBJ databases">
        <title>A de novo genome assembly of a pear dwarfing rootstock.</title>
        <authorList>
            <person name="Wang F."/>
            <person name="Wang J."/>
            <person name="Li S."/>
            <person name="Zhang Y."/>
            <person name="Fang M."/>
            <person name="Ma L."/>
            <person name="Zhao Y."/>
            <person name="Jiang S."/>
        </authorList>
    </citation>
    <scope>NUCLEOTIDE SEQUENCE [LARGE SCALE GENOMIC DNA]</scope>
    <source>
        <strain evidence="2">S2</strain>
        <tissue evidence="2">Leaf</tissue>
    </source>
</reference>
<feature type="compositionally biased region" description="Basic residues" evidence="1">
    <location>
        <begin position="83"/>
        <end position="96"/>
    </location>
</feature>
<dbReference type="Proteomes" id="UP000327157">
    <property type="component" value="Unassembled WGS sequence"/>
</dbReference>
<gene>
    <name evidence="2" type="ORF">D8674_042032</name>
</gene>
<evidence type="ECO:0000256" key="1">
    <source>
        <dbReference type="SAM" id="MobiDB-lite"/>
    </source>
</evidence>
<accession>A0A5N5FTK3</accession>
<comment type="caution">
    <text evidence="2">The sequence shown here is derived from an EMBL/GenBank/DDBJ whole genome shotgun (WGS) entry which is preliminary data.</text>
</comment>
<keyword evidence="3" id="KW-1185">Reference proteome</keyword>
<feature type="non-terminal residue" evidence="2">
    <location>
        <position position="1"/>
    </location>
</feature>
<sequence length="175" mass="19831">KKTMESTKSYISSPEAPQRLSNCGGCGWLLFLISITRSSPTKGLLHGLNEACHLREIVLTTEPEATYAQERARIQKSSSKTNKLNKTKQNKTNKRQFKPSNFEFGMSIWCHWFSRLSSSIPFMRSYLNMLINSRNCFLSYNLFVSISPTLTANSRGLSEGTRNCKSLILLVPNLK</sequence>
<organism evidence="2 3">
    <name type="scientific">Pyrus ussuriensis x Pyrus communis</name>
    <dbReference type="NCBI Taxonomy" id="2448454"/>
    <lineage>
        <taxon>Eukaryota</taxon>
        <taxon>Viridiplantae</taxon>
        <taxon>Streptophyta</taxon>
        <taxon>Embryophyta</taxon>
        <taxon>Tracheophyta</taxon>
        <taxon>Spermatophyta</taxon>
        <taxon>Magnoliopsida</taxon>
        <taxon>eudicotyledons</taxon>
        <taxon>Gunneridae</taxon>
        <taxon>Pentapetalae</taxon>
        <taxon>rosids</taxon>
        <taxon>fabids</taxon>
        <taxon>Rosales</taxon>
        <taxon>Rosaceae</taxon>
        <taxon>Amygdaloideae</taxon>
        <taxon>Maleae</taxon>
        <taxon>Pyrus</taxon>
    </lineage>
</organism>